<protein>
    <recommendedName>
        <fullName evidence="4">DUF2946 domain-containing protein</fullName>
    </recommendedName>
</protein>
<keyword evidence="3" id="KW-1185">Reference proteome</keyword>
<dbReference type="Proteomes" id="UP000535406">
    <property type="component" value="Unassembled WGS sequence"/>
</dbReference>
<evidence type="ECO:0008006" key="4">
    <source>
        <dbReference type="Google" id="ProtNLM"/>
    </source>
</evidence>
<sequence length="127" mass="13246">MDQTAHRRGSAVAFVAICVLVLQSFLSAWASAAMAATPTLDAFGNPLCITSIDHDGTSPPGDHSALPNCCTLGCNMPSHLLAADPSGDTGLRWSLSSDDIRFDLAQSFHIHGPEHNPGSPRAPPLTA</sequence>
<proteinExistence type="predicted"/>
<reference evidence="2 3" key="1">
    <citation type="submission" date="2020-08" db="EMBL/GenBank/DDBJ databases">
        <title>Genomic Encyclopedia of Type Strains, Phase IV (KMG-IV): sequencing the most valuable type-strain genomes for metagenomic binning, comparative biology and taxonomic classification.</title>
        <authorList>
            <person name="Goeker M."/>
        </authorList>
    </citation>
    <scope>NUCLEOTIDE SEQUENCE [LARGE SCALE GENOMIC DNA]</scope>
    <source>
        <strain evidence="2 3">DSM 21319</strain>
    </source>
</reference>
<keyword evidence="1" id="KW-0732">Signal</keyword>
<dbReference type="EMBL" id="JACHIK010000002">
    <property type="protein sequence ID" value="MBB5041530.1"/>
    <property type="molecule type" value="Genomic_DNA"/>
</dbReference>
<feature type="signal peptide" evidence="1">
    <location>
        <begin position="1"/>
        <end position="35"/>
    </location>
</feature>
<name>A0A7W7YSG4_9HYPH</name>
<evidence type="ECO:0000313" key="3">
    <source>
        <dbReference type="Proteomes" id="UP000535406"/>
    </source>
</evidence>
<gene>
    <name evidence="2" type="ORF">HNQ66_000913</name>
</gene>
<comment type="caution">
    <text evidence="2">The sequence shown here is derived from an EMBL/GenBank/DDBJ whole genome shotgun (WGS) entry which is preliminary data.</text>
</comment>
<accession>A0A7W7YSG4</accession>
<organism evidence="2 3">
    <name type="scientific">Shinella fusca</name>
    <dbReference type="NCBI Taxonomy" id="544480"/>
    <lineage>
        <taxon>Bacteria</taxon>
        <taxon>Pseudomonadati</taxon>
        <taxon>Pseudomonadota</taxon>
        <taxon>Alphaproteobacteria</taxon>
        <taxon>Hyphomicrobiales</taxon>
        <taxon>Rhizobiaceae</taxon>
        <taxon>Shinella</taxon>
    </lineage>
</organism>
<dbReference type="AlphaFoldDB" id="A0A7W7YSG4"/>
<evidence type="ECO:0000313" key="2">
    <source>
        <dbReference type="EMBL" id="MBB5041530.1"/>
    </source>
</evidence>
<feature type="chain" id="PRO_5030657598" description="DUF2946 domain-containing protein" evidence="1">
    <location>
        <begin position="36"/>
        <end position="127"/>
    </location>
</feature>
<evidence type="ECO:0000256" key="1">
    <source>
        <dbReference type="SAM" id="SignalP"/>
    </source>
</evidence>
<dbReference type="RefSeq" id="WP_184141297.1">
    <property type="nucleotide sequence ID" value="NZ_JACHIK010000002.1"/>
</dbReference>